<organism evidence="2">
    <name type="scientific">Solanum chilense</name>
    <name type="common">Tomato</name>
    <name type="synonym">Lycopersicon chilense</name>
    <dbReference type="NCBI Taxonomy" id="4083"/>
    <lineage>
        <taxon>Eukaryota</taxon>
        <taxon>Viridiplantae</taxon>
        <taxon>Streptophyta</taxon>
        <taxon>Embryophyta</taxon>
        <taxon>Tracheophyta</taxon>
        <taxon>Spermatophyta</taxon>
        <taxon>Magnoliopsida</taxon>
        <taxon>eudicotyledons</taxon>
        <taxon>Gunneridae</taxon>
        <taxon>Pentapetalae</taxon>
        <taxon>asterids</taxon>
        <taxon>lamiids</taxon>
        <taxon>Solanales</taxon>
        <taxon>Solanaceae</taxon>
        <taxon>Solanoideae</taxon>
        <taxon>Solaneae</taxon>
        <taxon>Solanum</taxon>
        <taxon>Solanum subgen. Lycopersicon</taxon>
    </lineage>
</organism>
<sequence length="105" mass="12421">MLENIKVYCLLLRLINPTKITISSIQRREMSLDIMLIQANLPLTDLMKKGVLIIEPIRLSVKDNGQFIMYQTIGISLVHKSKHQTNQRYREQRYVDKKNFDEFIL</sequence>
<protein>
    <submittedName>
        <fullName evidence="2">Uncharacterized protein</fullName>
    </submittedName>
</protein>
<evidence type="ECO:0000313" key="1">
    <source>
        <dbReference type="EMBL" id="TMW81479.1"/>
    </source>
</evidence>
<reference evidence="2" key="1">
    <citation type="submission" date="2019-05" db="EMBL/GenBank/DDBJ databases">
        <title>The de novo reference genome and transcriptome assemblies of the wild tomato species Solanum chilense.</title>
        <authorList>
            <person name="Stam R."/>
            <person name="Nosenko T."/>
            <person name="Hoerger A.C."/>
            <person name="Stephan W."/>
            <person name="Seidel M.A."/>
            <person name="Kuhn J.M.M."/>
            <person name="Haberer G."/>
            <person name="Tellier A."/>
        </authorList>
    </citation>
    <scope>NUCLEOTIDE SEQUENCE</scope>
    <source>
        <tissue evidence="2">Mature leaves</tissue>
    </source>
</reference>
<accession>A0A6N2AK43</accession>
<comment type="caution">
    <text evidence="2">The sequence shown here is derived from an EMBL/GenBank/DDBJ whole genome shotgun (WGS) entry which is preliminary data.</text>
</comment>
<feature type="non-terminal residue" evidence="2">
    <location>
        <position position="105"/>
    </location>
</feature>
<gene>
    <name evidence="1" type="ORF">EJD97_009364</name>
    <name evidence="2" type="ORF">EJD97_009366</name>
</gene>
<dbReference type="EMBL" id="RXGB01024435">
    <property type="protein sequence ID" value="TMW81481.1"/>
    <property type="molecule type" value="Genomic_DNA"/>
</dbReference>
<evidence type="ECO:0000313" key="2">
    <source>
        <dbReference type="EMBL" id="TMW81481.1"/>
    </source>
</evidence>
<dbReference type="AlphaFoldDB" id="A0A6N2AK43"/>
<proteinExistence type="predicted"/>
<name>A0A6N2AK43_SOLCI</name>
<dbReference type="EMBL" id="RXGB01024435">
    <property type="protein sequence ID" value="TMW81479.1"/>
    <property type="molecule type" value="Genomic_DNA"/>
</dbReference>